<dbReference type="EMBL" id="JAYKXN010000001">
    <property type="protein sequence ID" value="KAK7319005.1"/>
    <property type="molecule type" value="Genomic_DNA"/>
</dbReference>
<dbReference type="Gene3D" id="1.25.70.10">
    <property type="entry name" value="Transcription termination factor 3, mitochondrial"/>
    <property type="match status" value="1"/>
</dbReference>
<dbReference type="InterPro" id="IPR038538">
    <property type="entry name" value="MTERF_sf"/>
</dbReference>
<organism evidence="4 5">
    <name type="scientific">Clitoria ternatea</name>
    <name type="common">Butterfly pea</name>
    <dbReference type="NCBI Taxonomy" id="43366"/>
    <lineage>
        <taxon>Eukaryota</taxon>
        <taxon>Viridiplantae</taxon>
        <taxon>Streptophyta</taxon>
        <taxon>Embryophyta</taxon>
        <taxon>Tracheophyta</taxon>
        <taxon>Spermatophyta</taxon>
        <taxon>Magnoliopsida</taxon>
        <taxon>eudicotyledons</taxon>
        <taxon>Gunneridae</taxon>
        <taxon>Pentapetalae</taxon>
        <taxon>rosids</taxon>
        <taxon>fabids</taxon>
        <taxon>Fabales</taxon>
        <taxon>Fabaceae</taxon>
        <taxon>Papilionoideae</taxon>
        <taxon>50 kb inversion clade</taxon>
        <taxon>NPAAA clade</taxon>
        <taxon>indigoferoid/millettioid clade</taxon>
        <taxon>Phaseoleae</taxon>
        <taxon>Clitoria</taxon>
    </lineage>
</organism>
<keyword evidence="2" id="KW-0806">Transcription termination</keyword>
<evidence type="ECO:0000256" key="2">
    <source>
        <dbReference type="ARBA" id="ARBA00022472"/>
    </source>
</evidence>
<evidence type="ECO:0000313" key="4">
    <source>
        <dbReference type="EMBL" id="KAK7319005.1"/>
    </source>
</evidence>
<dbReference type="GO" id="GO:0003676">
    <property type="term" value="F:nucleic acid binding"/>
    <property type="evidence" value="ECO:0007669"/>
    <property type="project" value="InterPro"/>
</dbReference>
<dbReference type="FunFam" id="1.25.70.10:FF:000001">
    <property type="entry name" value="Mitochondrial transcription termination factor-like"/>
    <property type="match status" value="1"/>
</dbReference>
<comment type="similarity">
    <text evidence="1">Belongs to the mTERF family.</text>
</comment>
<gene>
    <name evidence="4" type="ORF">RJT34_03714</name>
</gene>
<reference evidence="4 5" key="1">
    <citation type="submission" date="2024-01" db="EMBL/GenBank/DDBJ databases">
        <title>The genomes of 5 underutilized Papilionoideae crops provide insights into root nodulation and disease resistance.</title>
        <authorList>
            <person name="Yuan L."/>
        </authorList>
    </citation>
    <scope>NUCLEOTIDE SEQUENCE [LARGE SCALE GENOMIC DNA]</scope>
    <source>
        <strain evidence="4">LY-2023</strain>
        <tissue evidence="4">Leaf</tissue>
    </source>
</reference>
<evidence type="ECO:0000313" key="5">
    <source>
        <dbReference type="Proteomes" id="UP001359559"/>
    </source>
</evidence>
<dbReference type="PANTHER" id="PTHR13068">
    <property type="entry name" value="CGI-12 PROTEIN-RELATED"/>
    <property type="match status" value="1"/>
</dbReference>
<evidence type="ECO:0000256" key="1">
    <source>
        <dbReference type="ARBA" id="ARBA00007692"/>
    </source>
</evidence>
<accession>A0AAN9KJX6</accession>
<keyword evidence="5" id="KW-1185">Reference proteome</keyword>
<dbReference type="PANTHER" id="PTHR13068:SF173">
    <property type="entry name" value="EMB|CAB62602.1"/>
    <property type="match status" value="1"/>
</dbReference>
<name>A0AAN9KJX6_CLITE</name>
<dbReference type="InterPro" id="IPR003690">
    <property type="entry name" value="MTERF"/>
</dbReference>
<comment type="caution">
    <text evidence="4">The sequence shown here is derived from an EMBL/GenBank/DDBJ whole genome shotgun (WGS) entry which is preliminary data.</text>
</comment>
<dbReference type="Pfam" id="PF02536">
    <property type="entry name" value="mTERF"/>
    <property type="match status" value="1"/>
</dbReference>
<sequence>MVENNLQFLPVKVEVDIFCELFFYFGGCLLLQFPATLNTGSLVCLGLNSISSAKLKLVVVSDKLMQSLKFLSPLFNHFSSHSLRSLLSPLSTLSSSTSKESASVIDYLNANFNFSTTQSVYISKRVSGLRLSQHPFSVLTFFKQIGLSEAQIVSTIRQKPQLLFSDLDQTLRPKVQLFQRLGLEGFELASFISKNSSILTSSLKKTLVPSVEAIRKIVNNDKDFIHVLHRCGWILPKYKRFMDNVAFLESCGIVGSQLSMLLKVQSRLFAMPQSKVRNYVLRAVDLGFHENSRMLVHAVHTISALSYKTFRRKLELIHGFGFSNDESMQMFKRCPTLPRTSEKKLKLGIEFFLYTAMLPKSLLVQRPMVLMYSIEDRVLPRYRVLQLLLSKKLCGKVPSYVNVLCLSESVFLCKYIFRFRENAEELLVAYRGHRLNDMLT</sequence>
<protein>
    <submittedName>
        <fullName evidence="4">Uncharacterized protein</fullName>
    </submittedName>
</protein>
<keyword evidence="3" id="KW-0809">Transit peptide</keyword>
<keyword evidence="2" id="KW-0804">Transcription</keyword>
<dbReference type="GO" id="GO:0006353">
    <property type="term" value="P:DNA-templated transcription termination"/>
    <property type="evidence" value="ECO:0007669"/>
    <property type="project" value="UniProtKB-KW"/>
</dbReference>
<keyword evidence="2" id="KW-0805">Transcription regulation</keyword>
<dbReference type="AlphaFoldDB" id="A0AAN9KJX6"/>
<proteinExistence type="inferred from homology"/>
<dbReference type="Proteomes" id="UP001359559">
    <property type="component" value="Unassembled WGS sequence"/>
</dbReference>
<dbReference type="SMART" id="SM00733">
    <property type="entry name" value="Mterf"/>
    <property type="match status" value="7"/>
</dbReference>
<evidence type="ECO:0000256" key="3">
    <source>
        <dbReference type="ARBA" id="ARBA00022946"/>
    </source>
</evidence>